<feature type="compositionally biased region" description="Polar residues" evidence="1">
    <location>
        <begin position="133"/>
        <end position="149"/>
    </location>
</feature>
<feature type="region of interest" description="Disordered" evidence="1">
    <location>
        <begin position="59"/>
        <end position="149"/>
    </location>
</feature>
<feature type="compositionally biased region" description="Polar residues" evidence="1">
    <location>
        <begin position="177"/>
        <end position="190"/>
    </location>
</feature>
<reference evidence="2 3" key="1">
    <citation type="journal article" date="2023" name="G3 (Bethesda)">
        <title>A chromosome-length genome assembly and annotation of blackberry (Rubus argutus, cv. 'Hillquist').</title>
        <authorList>
            <person name="Bruna T."/>
            <person name="Aryal R."/>
            <person name="Dudchenko O."/>
            <person name="Sargent D.J."/>
            <person name="Mead D."/>
            <person name="Buti M."/>
            <person name="Cavallini A."/>
            <person name="Hytonen T."/>
            <person name="Andres J."/>
            <person name="Pham M."/>
            <person name="Weisz D."/>
            <person name="Mascagni F."/>
            <person name="Usai G."/>
            <person name="Natali L."/>
            <person name="Bassil N."/>
            <person name="Fernandez G.E."/>
            <person name="Lomsadze A."/>
            <person name="Armour M."/>
            <person name="Olukolu B."/>
            <person name="Poorten T."/>
            <person name="Britton C."/>
            <person name="Davik J."/>
            <person name="Ashrafi H."/>
            <person name="Aiden E.L."/>
            <person name="Borodovsky M."/>
            <person name="Worthington M."/>
        </authorList>
    </citation>
    <scope>NUCLEOTIDE SEQUENCE [LARGE SCALE GENOMIC DNA]</scope>
    <source>
        <strain evidence="2">PI 553951</strain>
    </source>
</reference>
<keyword evidence="3" id="KW-1185">Reference proteome</keyword>
<dbReference type="PANTHER" id="PTHR33621">
    <property type="entry name" value="ASPARTIC/GLUTAMIC ACID-RICH PROTEIN"/>
    <property type="match status" value="1"/>
</dbReference>
<comment type="caution">
    <text evidence="2">The sequence shown here is derived from an EMBL/GenBank/DDBJ whole genome shotgun (WGS) entry which is preliminary data.</text>
</comment>
<feature type="compositionally biased region" description="Basic and acidic residues" evidence="1">
    <location>
        <begin position="550"/>
        <end position="566"/>
    </location>
</feature>
<organism evidence="2 3">
    <name type="scientific">Rubus argutus</name>
    <name type="common">Southern blackberry</name>
    <dbReference type="NCBI Taxonomy" id="59490"/>
    <lineage>
        <taxon>Eukaryota</taxon>
        <taxon>Viridiplantae</taxon>
        <taxon>Streptophyta</taxon>
        <taxon>Embryophyta</taxon>
        <taxon>Tracheophyta</taxon>
        <taxon>Spermatophyta</taxon>
        <taxon>Magnoliopsida</taxon>
        <taxon>eudicotyledons</taxon>
        <taxon>Gunneridae</taxon>
        <taxon>Pentapetalae</taxon>
        <taxon>rosids</taxon>
        <taxon>fabids</taxon>
        <taxon>Rosales</taxon>
        <taxon>Rosaceae</taxon>
        <taxon>Rosoideae</taxon>
        <taxon>Rosoideae incertae sedis</taxon>
        <taxon>Rubus</taxon>
    </lineage>
</organism>
<dbReference type="Proteomes" id="UP001457282">
    <property type="component" value="Unassembled WGS sequence"/>
</dbReference>
<name>A0AAW1W5N7_RUBAR</name>
<feature type="compositionally biased region" description="Acidic residues" evidence="1">
    <location>
        <begin position="376"/>
        <end position="396"/>
    </location>
</feature>
<feature type="compositionally biased region" description="Polar residues" evidence="1">
    <location>
        <begin position="319"/>
        <end position="329"/>
    </location>
</feature>
<sequence>MDFHSLTRKELQTLCKQNGIPANITNVAMADSLAALQHVEGLEELLNQSPEKAMIGSVSIPRTAARTTTRRKAAKEEPESSQPLTRTTRRAATRKTVAEEVDQEKTEVPQKTPAAAPTTRRRAPAASARQKTEAQTETTTSVQRAYSTRRSVRLLGKTMAKMSLDKESNMASSIEELSTDTTNFSEQSEGSVVKGSDMQTVSDMSSKGIDASEVSSELKSNRQDEDESLLKDSKMDVTVVQNDDSMPKSGMESEVSAPKSASDFIMITEVMDESNEESSAEADKTADDKDEGAQDLVVAKDSDDVTAVQSALPQEVNEPPSTVKTVNPISLTLSSTPTKSPACKICDMNVAPTIVESKEAPKAEAIGDYSGKFDFESDSSTEGDESTEDEAVDEASSELQDSREGSEEEDSDDDSAEGESSEEEDSDDDISEGESSEDEAGADGSEKNCAQKSLIVEIADGLVDANLSKAAEVAKATHLPALAAAHEEEGFAAMTQTSSLLPANLATQFPRPTSAKSSGKKQSKYIYDDNEESLDTSKEVDKDEDLEGVEMEKHDEDITEKEETAESFEAKSLRQLKKMLKYKLNIVDSKKDTNVVEKPRIALKEVPENQMAVNEN</sequence>
<dbReference type="EMBL" id="JBEDUW010000007">
    <property type="protein sequence ID" value="KAK9914659.1"/>
    <property type="molecule type" value="Genomic_DNA"/>
</dbReference>
<dbReference type="AlphaFoldDB" id="A0AAW1W5N7"/>
<gene>
    <name evidence="2" type="ORF">M0R45_038425</name>
</gene>
<proteinExistence type="predicted"/>
<feature type="region of interest" description="Disordered" evidence="1">
    <location>
        <begin position="505"/>
        <end position="566"/>
    </location>
</feature>
<feature type="compositionally biased region" description="Polar residues" evidence="1">
    <location>
        <begin position="505"/>
        <end position="517"/>
    </location>
</feature>
<feature type="compositionally biased region" description="Low complexity" evidence="1">
    <location>
        <begin position="330"/>
        <end position="341"/>
    </location>
</feature>
<feature type="region of interest" description="Disordered" evidence="1">
    <location>
        <begin position="177"/>
        <end position="448"/>
    </location>
</feature>
<feature type="compositionally biased region" description="Acidic residues" evidence="1">
    <location>
        <begin position="270"/>
        <end position="280"/>
    </location>
</feature>
<feature type="compositionally biased region" description="Acidic residues" evidence="1">
    <location>
        <begin position="406"/>
        <end position="441"/>
    </location>
</feature>
<feature type="compositionally biased region" description="Basic and acidic residues" evidence="1">
    <location>
        <begin position="219"/>
        <end position="235"/>
    </location>
</feature>
<evidence type="ECO:0000256" key="1">
    <source>
        <dbReference type="SAM" id="MobiDB-lite"/>
    </source>
</evidence>
<protein>
    <submittedName>
        <fullName evidence="2">Uncharacterized protein</fullName>
    </submittedName>
</protein>
<dbReference type="PANTHER" id="PTHR33621:SF2">
    <property type="entry name" value="RIBOSOMAL L1 DOMAIN-CONTAINING PROTEIN"/>
    <property type="match status" value="1"/>
</dbReference>
<evidence type="ECO:0000313" key="2">
    <source>
        <dbReference type="EMBL" id="KAK9914659.1"/>
    </source>
</evidence>
<accession>A0AAW1W5N7</accession>
<evidence type="ECO:0000313" key="3">
    <source>
        <dbReference type="Proteomes" id="UP001457282"/>
    </source>
</evidence>